<organism evidence="1 2">
    <name type="scientific">Escherichia coli H386</name>
    <dbReference type="NCBI Taxonomy" id="656397"/>
    <lineage>
        <taxon>Bacteria</taxon>
        <taxon>Pseudomonadati</taxon>
        <taxon>Pseudomonadota</taxon>
        <taxon>Gammaproteobacteria</taxon>
        <taxon>Enterobacterales</taxon>
        <taxon>Enterobacteriaceae</taxon>
        <taxon>Escherichia</taxon>
    </lineage>
</organism>
<dbReference type="Proteomes" id="UP000193045">
    <property type="component" value="Unassembled WGS sequence"/>
</dbReference>
<gene>
    <name evidence="1" type="ORF">ECVG_04873</name>
</gene>
<reference evidence="1 2" key="1">
    <citation type="submission" date="2010-04" db="EMBL/GenBank/DDBJ databases">
        <title>The Genome Sequence of Escherichia coli H386.</title>
        <authorList>
            <consortium name="The Broad Institute Genome Sequencing Platform"/>
            <consortium name="The Broad Institute Genome Sequencing Center for Infectious Disease"/>
            <person name="Feldgarden M."/>
            <person name="Gordon D.M."/>
            <person name="Johnson J.R."/>
            <person name="Johnston B.D."/>
            <person name="Young S."/>
            <person name="Zeng Q."/>
            <person name="Koehrsen M."/>
            <person name="Alvarado L."/>
            <person name="Berlin A.M."/>
            <person name="Borenstein D."/>
            <person name="Chapman S.B."/>
            <person name="Chen Z."/>
            <person name="Engels R."/>
            <person name="Freedman E."/>
            <person name="Gellesch M."/>
            <person name="Goldberg J."/>
            <person name="Griggs A."/>
            <person name="Gujja S."/>
            <person name="Heilman E.R."/>
            <person name="Heiman D.I."/>
            <person name="Hepburn T.A."/>
            <person name="Howarth C."/>
            <person name="Jen D."/>
            <person name="Larson L."/>
            <person name="Mehta T."/>
            <person name="Park D."/>
            <person name="Pearson M."/>
            <person name="Richards J."/>
            <person name="Roberts A."/>
            <person name="Saif S."/>
            <person name="Shea T.D."/>
            <person name="Shenoy N."/>
            <person name="Sisk P."/>
            <person name="Stolte C."/>
            <person name="Sykes S.N."/>
            <person name="Walk T."/>
            <person name="White J."/>
            <person name="Yandava C."/>
            <person name="Haas B."/>
            <person name="Henn M.R."/>
            <person name="Nusbaum C."/>
            <person name="Birren B."/>
        </authorList>
    </citation>
    <scope>NUCLEOTIDE SEQUENCE [LARGE SCALE GENOMIC DNA]</scope>
    <source>
        <strain evidence="1 2">H386</strain>
    </source>
</reference>
<protein>
    <submittedName>
        <fullName evidence="1">Uncharacterized protein</fullName>
    </submittedName>
</protein>
<comment type="caution">
    <text evidence="1">The sequence shown here is derived from an EMBL/GenBank/DDBJ whole genome shotgun (WGS) entry which is preliminary data.</text>
</comment>
<dbReference type="AlphaFoldDB" id="A0A1X3JH89"/>
<dbReference type="EMBL" id="ADJB01000052">
    <property type="protein sequence ID" value="OSL09651.1"/>
    <property type="molecule type" value="Genomic_DNA"/>
</dbReference>
<sequence length="94" mass="10370">MCAYFVCVLFVFYLLTEGSMPKYLTLAARAILSPEKIIKKIADIASMCDGKEAKHESDKFFIDSNGSMVLNRNNADVQKAFAANIKGLSTKKKG</sequence>
<proteinExistence type="predicted"/>
<accession>A0A1X3JH89</accession>
<evidence type="ECO:0000313" key="1">
    <source>
        <dbReference type="EMBL" id="OSL09651.1"/>
    </source>
</evidence>
<evidence type="ECO:0000313" key="2">
    <source>
        <dbReference type="Proteomes" id="UP000193045"/>
    </source>
</evidence>
<name>A0A1X3JH89_ECOLX</name>